<protein>
    <recommendedName>
        <fullName evidence="4">Methyltransferase type 11 domain-containing protein</fullName>
    </recommendedName>
</protein>
<evidence type="ECO:0000256" key="2">
    <source>
        <dbReference type="ARBA" id="ARBA00022679"/>
    </source>
</evidence>
<evidence type="ECO:0000256" key="3">
    <source>
        <dbReference type="SAM" id="MobiDB-lite"/>
    </source>
</evidence>
<evidence type="ECO:0000256" key="1">
    <source>
        <dbReference type="ARBA" id="ARBA00022603"/>
    </source>
</evidence>
<organism evidence="5 6">
    <name type="scientific">Palleronia salina</name>
    <dbReference type="NCBI Taxonomy" id="313368"/>
    <lineage>
        <taxon>Bacteria</taxon>
        <taxon>Pseudomonadati</taxon>
        <taxon>Pseudomonadota</taxon>
        <taxon>Alphaproteobacteria</taxon>
        <taxon>Rhodobacterales</taxon>
        <taxon>Roseobacteraceae</taxon>
        <taxon>Palleronia</taxon>
    </lineage>
</organism>
<keyword evidence="1" id="KW-0489">Methyltransferase</keyword>
<dbReference type="STRING" id="313368.SAMN04488012_102130"/>
<keyword evidence="2" id="KW-0808">Transferase</keyword>
<feature type="region of interest" description="Disordered" evidence="3">
    <location>
        <begin position="246"/>
        <end position="282"/>
    </location>
</feature>
<dbReference type="EMBL" id="FQZA01000002">
    <property type="protein sequence ID" value="SHI63461.1"/>
    <property type="molecule type" value="Genomic_DNA"/>
</dbReference>
<dbReference type="GO" id="GO:0008757">
    <property type="term" value="F:S-adenosylmethionine-dependent methyltransferase activity"/>
    <property type="evidence" value="ECO:0007669"/>
    <property type="project" value="InterPro"/>
</dbReference>
<dbReference type="RefSeq" id="WP_073126781.1">
    <property type="nucleotide sequence ID" value="NZ_FQZA01000002.1"/>
</dbReference>
<dbReference type="InterPro" id="IPR013216">
    <property type="entry name" value="Methyltransf_11"/>
</dbReference>
<evidence type="ECO:0000313" key="5">
    <source>
        <dbReference type="EMBL" id="SHI63461.1"/>
    </source>
</evidence>
<dbReference type="GO" id="GO:0032259">
    <property type="term" value="P:methylation"/>
    <property type="evidence" value="ECO:0007669"/>
    <property type="project" value="UniProtKB-KW"/>
</dbReference>
<feature type="domain" description="Methyltransferase type 11" evidence="4">
    <location>
        <begin position="45"/>
        <end position="116"/>
    </location>
</feature>
<keyword evidence="6" id="KW-1185">Reference proteome</keyword>
<dbReference type="PANTHER" id="PTHR13090:SF1">
    <property type="entry name" value="ARGININE-HYDROXYLASE NDUFAF5, MITOCHONDRIAL"/>
    <property type="match status" value="1"/>
</dbReference>
<evidence type="ECO:0000259" key="4">
    <source>
        <dbReference type="Pfam" id="PF08241"/>
    </source>
</evidence>
<dbReference type="InterPro" id="IPR050602">
    <property type="entry name" value="Malonyl-ACP_OMT"/>
</dbReference>
<sequence>MTRETRRLTDRDRLEQSRRRARADALFLHGYAADQLEERLEEVNRTFTAIAVVTGHPEFWSARFPGATIVADDEVLALERGRHDLVIHAMALHWADDPVGQMAQCRLALQPDGLFLGVCFGGQTLSELRSVLAHAESIVSGGIAPRVLPMAEIRDLGGLIQRAGLALPVADTDPIKVDYADLAALVRDLRHMGEGNAMAARDPRPLPRAVLRQAAQTYAASFPASDDADRIVATFELVFLSGWAPDESQQKPLRPGSAKARLADVLGTDETSLRDDSRRSGD</sequence>
<evidence type="ECO:0000313" key="6">
    <source>
        <dbReference type="Proteomes" id="UP000184040"/>
    </source>
</evidence>
<dbReference type="InterPro" id="IPR029063">
    <property type="entry name" value="SAM-dependent_MTases_sf"/>
</dbReference>
<dbReference type="Proteomes" id="UP000184040">
    <property type="component" value="Unassembled WGS sequence"/>
</dbReference>
<accession>A0A1M6CRG7</accession>
<dbReference type="AlphaFoldDB" id="A0A1M6CRG7"/>
<dbReference type="Pfam" id="PF08241">
    <property type="entry name" value="Methyltransf_11"/>
    <property type="match status" value="1"/>
</dbReference>
<reference evidence="5 6" key="1">
    <citation type="submission" date="2016-11" db="EMBL/GenBank/DDBJ databases">
        <authorList>
            <person name="Jaros S."/>
            <person name="Januszkiewicz K."/>
            <person name="Wedrychowicz H."/>
        </authorList>
    </citation>
    <scope>NUCLEOTIDE SEQUENCE [LARGE SCALE GENOMIC DNA]</scope>
    <source>
        <strain evidence="5 6">DSM 26892</strain>
    </source>
</reference>
<dbReference type="Gene3D" id="3.40.50.150">
    <property type="entry name" value="Vaccinia Virus protein VP39"/>
    <property type="match status" value="1"/>
</dbReference>
<dbReference type="SUPFAM" id="SSF53335">
    <property type="entry name" value="S-adenosyl-L-methionine-dependent methyltransferases"/>
    <property type="match status" value="1"/>
</dbReference>
<name>A0A1M6CRG7_9RHOB</name>
<feature type="compositionally biased region" description="Basic and acidic residues" evidence="3">
    <location>
        <begin position="271"/>
        <end position="282"/>
    </location>
</feature>
<proteinExistence type="predicted"/>
<dbReference type="PANTHER" id="PTHR13090">
    <property type="entry name" value="ARGININE-HYDROXYLASE NDUFAF5, MITOCHONDRIAL"/>
    <property type="match status" value="1"/>
</dbReference>
<gene>
    <name evidence="5" type="ORF">SAMN04488012_102130</name>
</gene>